<feature type="transmembrane region" description="Helical" evidence="1">
    <location>
        <begin position="131"/>
        <end position="154"/>
    </location>
</feature>
<feature type="transmembrane region" description="Helical" evidence="1">
    <location>
        <begin position="32"/>
        <end position="49"/>
    </location>
</feature>
<feature type="transmembrane region" description="Helical" evidence="1">
    <location>
        <begin position="102"/>
        <end position="119"/>
    </location>
</feature>
<sequence>MKNLLIIPMLIVFYDLFKLIYSIFLQKKVKKILLVDLIMIMIFFMMFTIFILPNLLVHLVLCFISSLVFVFMNDINRRIYSVFIIIMTIIDMMLAWGSLYLLGIVSFIIFILFHVGIYLKIKERNEELDNYMYLALSLNEIAIILGSIAMLNLAS</sequence>
<proteinExistence type="predicted"/>
<accession>A0AB39VDI3</accession>
<evidence type="ECO:0000313" key="2">
    <source>
        <dbReference type="EMBL" id="XDU65319.1"/>
    </source>
</evidence>
<protein>
    <submittedName>
        <fullName evidence="2">Uncharacterized protein</fullName>
    </submittedName>
</protein>
<keyword evidence="1" id="KW-0812">Transmembrane</keyword>
<keyword evidence="1" id="KW-1133">Transmembrane helix</keyword>
<feature type="transmembrane region" description="Helical" evidence="1">
    <location>
        <begin position="55"/>
        <end position="72"/>
    </location>
</feature>
<dbReference type="RefSeq" id="WP_369713531.1">
    <property type="nucleotide sequence ID" value="NZ_CP165646.1"/>
</dbReference>
<gene>
    <name evidence="2" type="ORF">AB8B23_03965</name>
</gene>
<dbReference type="KEGG" id="lmes:AB8B23_03965"/>
<feature type="transmembrane region" description="Helical" evidence="1">
    <location>
        <begin position="6"/>
        <end position="25"/>
    </location>
</feature>
<dbReference type="EMBL" id="CP165646">
    <property type="protein sequence ID" value="XDU65319.1"/>
    <property type="molecule type" value="Genomic_DNA"/>
</dbReference>
<evidence type="ECO:0000256" key="1">
    <source>
        <dbReference type="SAM" id="Phobius"/>
    </source>
</evidence>
<organism evidence="2">
    <name type="scientific">Leptotrichia mesophila</name>
    <dbReference type="NCBI Taxonomy" id="3239303"/>
    <lineage>
        <taxon>Bacteria</taxon>
        <taxon>Fusobacteriati</taxon>
        <taxon>Fusobacteriota</taxon>
        <taxon>Fusobacteriia</taxon>
        <taxon>Fusobacteriales</taxon>
        <taxon>Leptotrichiaceae</taxon>
        <taxon>Leptotrichia</taxon>
    </lineage>
</organism>
<dbReference type="AlphaFoldDB" id="A0AB39VDI3"/>
<name>A0AB39VDI3_9FUSO</name>
<reference evidence="2" key="1">
    <citation type="submission" date="2024-07" db="EMBL/GenBank/DDBJ databases">
        <authorList>
            <person name="Li X.-J."/>
            <person name="Wang X."/>
        </authorList>
    </citation>
    <scope>NUCLEOTIDE SEQUENCE</scope>
    <source>
        <strain evidence="2">HSP-342</strain>
    </source>
</reference>
<keyword evidence="1" id="KW-0472">Membrane</keyword>
<feature type="transmembrane region" description="Helical" evidence="1">
    <location>
        <begin position="79"/>
        <end position="96"/>
    </location>
</feature>